<dbReference type="GO" id="GO:0050242">
    <property type="term" value="F:pyruvate, phosphate dikinase activity"/>
    <property type="evidence" value="ECO:0007669"/>
    <property type="project" value="InterPro"/>
</dbReference>
<organism evidence="1 2">
    <name type="scientific">candidate division WOR-1 bacterium RIFCSPLOWO2_12_FULL_45_9</name>
    <dbReference type="NCBI Taxonomy" id="1802568"/>
    <lineage>
        <taxon>Bacteria</taxon>
        <taxon>Bacillati</taxon>
        <taxon>Saganbacteria</taxon>
    </lineage>
</organism>
<dbReference type="InterPro" id="IPR036637">
    <property type="entry name" value="Phosphohistidine_dom_sf"/>
</dbReference>
<dbReference type="Gene3D" id="1.10.189.10">
    <property type="entry name" value="Pyruvate Phosphate Dikinase, domain 2"/>
    <property type="match status" value="1"/>
</dbReference>
<protein>
    <submittedName>
        <fullName evidence="1">Uncharacterized protein</fullName>
    </submittedName>
</protein>
<sequence length="852" mass="94767">MGTQTPRIIQSYIPQKIMKQRLEKRVSLPHGFIRPAVNFPLRVQHSESAEPMEVRGTDILHLADLKSFEAAEHLKQILAARGGSDEAQAFLKRRQNADLALLEERFAQPPEIPDEFGQYVVPFTTAEEFSEADISNKGLNLLRLHRLGYPIPAFVIIKSSFREVFAINWNKIFDHALKLLEWLTQKKFNDSHSPLLFSIRSGPGENLPGVLPSYANMGATQTTFPALVSFYGEEVATDIFIHNLMTLILDSDPQQYRPWLQRVATPYPQTLERKAALLEKLLGITSASRFVTFCRPDSHLGHFIGRISGAYRSNLETIRSLSRKPLTPNFSIIIQEMIVGKAGEGSYSGVFFSLDPKRGGCPQLVIAENSFGEDVMTGEMPSSAIIRTLRLAEDSGQVPPAEIVANKPALMFLQDIFGSPVRVELTVQRGVLALLQANPAVLNGPVVLAYTVQKYLDGKISAAQVLELIEPFHVRQLYADEIVSKDRLTMVARGTSILSKFDVCGKAYFSNEAALAAKAKGEKVILIKELFRPGDVSTGIEVDGIISLSQTGIHASTLARNHGLPVIIDVKDFNGQKIVIKDDKISLPVSGKIFEIEEGDAIALSSEEGALYVGEAIALPSELSQEAKSDFEVYMGIVLRTDAEEITSLAGLTNAISFLSFIDRQDKVSQIVNAWFESRFEEVTDFFAATDVGKHLLRLNMFKTLSKDNKIALVRLILIKNEPNSRSFGTFILGRLVLAVQQEAGDAGLKEFLDGFAEAEQSFLREEVIKAKQYLEISRVPEKRPDQPETLRIERDDFIENLARRIGSERLAGLTLEQIINLRRFWDLDPDPLHKPHKVIAAALRKTGIGIR</sequence>
<dbReference type="Gene3D" id="1.20.80.30">
    <property type="match status" value="1"/>
</dbReference>
<dbReference type="InterPro" id="IPR013815">
    <property type="entry name" value="ATP_grasp_subdomain_1"/>
</dbReference>
<name>A0A1F4RKK8_UNCSA</name>
<evidence type="ECO:0000313" key="1">
    <source>
        <dbReference type="EMBL" id="OGC08730.1"/>
    </source>
</evidence>
<dbReference type="Gene3D" id="3.30.1490.20">
    <property type="entry name" value="ATP-grasp fold, A domain"/>
    <property type="match status" value="1"/>
</dbReference>
<dbReference type="Gene3D" id="3.50.30.10">
    <property type="entry name" value="Phosphohistidine domain"/>
    <property type="match status" value="1"/>
</dbReference>
<dbReference type="InterPro" id="IPR010121">
    <property type="entry name" value="Pyruvate_phosphate_dikinase"/>
</dbReference>
<proteinExistence type="predicted"/>
<dbReference type="PANTHER" id="PTHR22931">
    <property type="entry name" value="PHOSPHOENOLPYRUVATE DIKINASE-RELATED"/>
    <property type="match status" value="1"/>
</dbReference>
<dbReference type="GO" id="GO:0005524">
    <property type="term" value="F:ATP binding"/>
    <property type="evidence" value="ECO:0007669"/>
    <property type="project" value="InterPro"/>
</dbReference>
<dbReference type="SUPFAM" id="SSF56059">
    <property type="entry name" value="Glutathione synthetase ATP-binding domain-like"/>
    <property type="match status" value="1"/>
</dbReference>
<evidence type="ECO:0000313" key="2">
    <source>
        <dbReference type="Proteomes" id="UP000179095"/>
    </source>
</evidence>
<dbReference type="EMBL" id="METQ01000049">
    <property type="protein sequence ID" value="OGC08730.1"/>
    <property type="molecule type" value="Genomic_DNA"/>
</dbReference>
<gene>
    <name evidence="1" type="ORF">A3F86_04320</name>
</gene>
<dbReference type="Gene3D" id="3.30.470.20">
    <property type="entry name" value="ATP-grasp fold, B domain"/>
    <property type="match status" value="1"/>
</dbReference>
<dbReference type="AlphaFoldDB" id="A0A1F4RKK8"/>
<comment type="caution">
    <text evidence="1">The sequence shown here is derived from an EMBL/GenBank/DDBJ whole genome shotgun (WGS) entry which is preliminary data.</text>
</comment>
<dbReference type="STRING" id="1802568.A3F86_04320"/>
<dbReference type="SUPFAM" id="SSF52009">
    <property type="entry name" value="Phosphohistidine domain"/>
    <property type="match status" value="1"/>
</dbReference>
<accession>A0A1F4RKK8</accession>
<dbReference type="PANTHER" id="PTHR22931:SF9">
    <property type="entry name" value="PYRUVATE, PHOSPHATE DIKINASE 1, CHLOROPLASTIC"/>
    <property type="match status" value="1"/>
</dbReference>
<dbReference type="Proteomes" id="UP000179095">
    <property type="component" value="Unassembled WGS sequence"/>
</dbReference>
<reference evidence="1 2" key="1">
    <citation type="journal article" date="2016" name="Nat. Commun.">
        <title>Thousands of microbial genomes shed light on interconnected biogeochemical processes in an aquifer system.</title>
        <authorList>
            <person name="Anantharaman K."/>
            <person name="Brown C.T."/>
            <person name="Hug L.A."/>
            <person name="Sharon I."/>
            <person name="Castelle C.J."/>
            <person name="Probst A.J."/>
            <person name="Thomas B.C."/>
            <person name="Singh A."/>
            <person name="Wilkins M.J."/>
            <person name="Karaoz U."/>
            <person name="Brodie E.L."/>
            <person name="Williams K.H."/>
            <person name="Hubbard S.S."/>
            <person name="Banfield J.F."/>
        </authorList>
    </citation>
    <scope>NUCLEOTIDE SEQUENCE [LARGE SCALE GENOMIC DNA]</scope>
</reference>